<comment type="caution">
    <text evidence="2">The sequence shown here is derived from an EMBL/GenBank/DDBJ whole genome shotgun (WGS) entry which is preliminary data.</text>
</comment>
<evidence type="ECO:0000313" key="3">
    <source>
        <dbReference type="Proteomes" id="UP000091967"/>
    </source>
</evidence>
<organism evidence="2 3">
    <name type="scientific">Fusarium poae</name>
    <dbReference type="NCBI Taxonomy" id="36050"/>
    <lineage>
        <taxon>Eukaryota</taxon>
        <taxon>Fungi</taxon>
        <taxon>Dikarya</taxon>
        <taxon>Ascomycota</taxon>
        <taxon>Pezizomycotina</taxon>
        <taxon>Sordariomycetes</taxon>
        <taxon>Hypocreomycetidae</taxon>
        <taxon>Hypocreales</taxon>
        <taxon>Nectriaceae</taxon>
        <taxon>Fusarium</taxon>
    </lineage>
</organism>
<gene>
    <name evidence="2" type="ORF">FPOA_07024</name>
</gene>
<keyword evidence="3" id="KW-1185">Reference proteome</keyword>
<protein>
    <recommendedName>
        <fullName evidence="4">Protein kinase domain-containing protein</fullName>
    </recommendedName>
</protein>
<dbReference type="EMBL" id="LYXU01000003">
    <property type="protein sequence ID" value="OBS20685.1"/>
    <property type="molecule type" value="Genomic_DNA"/>
</dbReference>
<sequence>MQSSSDELDSSRTESCPPTYPSSANISFRFGTRTIQANGTKFDHYHPNVLRLRIHHSSFDRFIKSLFSFISSAIGTWIQGRFPEWFLPEKIVLKIEKGNWEDEFNQEVVAYDKLWPIQGIVIPKFYGMVNYNDRRALVLSDLGGHPLATPEGAVLNKTDLEPLLYQALTSLTELGGYHDDTKLDNFLLVTGEKDKIMIVDLESAGFELSEERLAFIARSRTAWLIQQYEDHLECMEYDGVLLPQRPVRA</sequence>
<dbReference type="AlphaFoldDB" id="A0A1B8AJE4"/>
<dbReference type="InterPro" id="IPR011009">
    <property type="entry name" value="Kinase-like_dom_sf"/>
</dbReference>
<evidence type="ECO:0000256" key="1">
    <source>
        <dbReference type="SAM" id="MobiDB-lite"/>
    </source>
</evidence>
<proteinExistence type="predicted"/>
<accession>A0A1B8AJE4</accession>
<evidence type="ECO:0000313" key="2">
    <source>
        <dbReference type="EMBL" id="OBS20685.1"/>
    </source>
</evidence>
<evidence type="ECO:0008006" key="4">
    <source>
        <dbReference type="Google" id="ProtNLM"/>
    </source>
</evidence>
<dbReference type="SUPFAM" id="SSF56112">
    <property type="entry name" value="Protein kinase-like (PK-like)"/>
    <property type="match status" value="1"/>
</dbReference>
<dbReference type="Proteomes" id="UP000091967">
    <property type="component" value="Unassembled WGS sequence"/>
</dbReference>
<dbReference type="OMA" id="GTRHITA"/>
<name>A0A1B8AJE4_FUSPO</name>
<feature type="region of interest" description="Disordered" evidence="1">
    <location>
        <begin position="1"/>
        <end position="20"/>
    </location>
</feature>
<reference evidence="2 3" key="1">
    <citation type="submission" date="2016-06" db="EMBL/GenBank/DDBJ databases">
        <title>Living apart together: crosstalk between the core and supernumerary genomes in a fungal plant pathogen.</title>
        <authorList>
            <person name="Vanheule A."/>
            <person name="Audenaert K."/>
            <person name="Warris S."/>
            <person name="Van De Geest H."/>
            <person name="Schijlen E."/>
            <person name="Hofte M."/>
            <person name="De Saeger S."/>
            <person name="Haesaert G."/>
            <person name="Waalwijk C."/>
            <person name="Van Der Lee T."/>
        </authorList>
    </citation>
    <scope>NUCLEOTIDE SEQUENCE [LARGE SCALE GENOMIC DNA]</scope>
    <source>
        <strain evidence="2 3">2516</strain>
    </source>
</reference>